<protein>
    <recommendedName>
        <fullName evidence="4">Integral membrane protein</fullName>
    </recommendedName>
</protein>
<evidence type="ECO:0000313" key="3">
    <source>
        <dbReference type="Proteomes" id="UP000051733"/>
    </source>
</evidence>
<dbReference type="Proteomes" id="UP000051733">
    <property type="component" value="Unassembled WGS sequence"/>
</dbReference>
<proteinExistence type="predicted"/>
<keyword evidence="3" id="KW-1185">Reference proteome</keyword>
<name>A0A0R2A148_9LACO</name>
<keyword evidence="1" id="KW-1133">Transmembrane helix</keyword>
<dbReference type="RefSeq" id="WP_057781227.1">
    <property type="nucleotide sequence ID" value="NZ_AYYY01000070.1"/>
</dbReference>
<feature type="transmembrane region" description="Helical" evidence="1">
    <location>
        <begin position="178"/>
        <end position="195"/>
    </location>
</feature>
<organism evidence="2 3">
    <name type="scientific">Paucilactobacillus vaccinostercus DSM 20634</name>
    <dbReference type="NCBI Taxonomy" id="1423813"/>
    <lineage>
        <taxon>Bacteria</taxon>
        <taxon>Bacillati</taxon>
        <taxon>Bacillota</taxon>
        <taxon>Bacilli</taxon>
        <taxon>Lactobacillales</taxon>
        <taxon>Lactobacillaceae</taxon>
        <taxon>Paucilactobacillus</taxon>
    </lineage>
</organism>
<sequence>MLKTIASQWRSINWRQLIPSLVIQSVIWWYVPFQYAVQISTATFEYNLAFIFLYELAVAATSFLLFSTNFTSRFSLLTIIASGFLAFSGVIHGKFVIILLLLLLPVFLFTVQLRPLQLQNEFGLFIYSLLAALTLPSALAFLSVHFLSWSFVMTLIPLMLSYLLFLTPIFLAREPQKAVIVALIVGVILIVTLLFRHLSLPAIIAIILIVCAWLVMNNFPKMSQPYLKYSFVQMLVVLLIYW</sequence>
<evidence type="ECO:0000313" key="2">
    <source>
        <dbReference type="EMBL" id="KRM60293.1"/>
    </source>
</evidence>
<evidence type="ECO:0008006" key="4">
    <source>
        <dbReference type="Google" id="ProtNLM"/>
    </source>
</evidence>
<feature type="transmembrane region" description="Helical" evidence="1">
    <location>
        <begin position="125"/>
        <end position="144"/>
    </location>
</feature>
<feature type="transmembrane region" description="Helical" evidence="1">
    <location>
        <begin position="201"/>
        <end position="219"/>
    </location>
</feature>
<keyword evidence="1" id="KW-0812">Transmembrane</keyword>
<feature type="transmembrane region" description="Helical" evidence="1">
    <location>
        <begin position="46"/>
        <end position="67"/>
    </location>
</feature>
<reference evidence="2 3" key="1">
    <citation type="journal article" date="2015" name="Genome Announc.">
        <title>Expanding the biotechnology potential of lactobacilli through comparative genomics of 213 strains and associated genera.</title>
        <authorList>
            <person name="Sun Z."/>
            <person name="Harris H.M."/>
            <person name="McCann A."/>
            <person name="Guo C."/>
            <person name="Argimon S."/>
            <person name="Zhang W."/>
            <person name="Yang X."/>
            <person name="Jeffery I.B."/>
            <person name="Cooney J.C."/>
            <person name="Kagawa T.F."/>
            <person name="Liu W."/>
            <person name="Song Y."/>
            <person name="Salvetti E."/>
            <person name="Wrobel A."/>
            <person name="Rasinkangas P."/>
            <person name="Parkhill J."/>
            <person name="Rea M.C."/>
            <person name="O'Sullivan O."/>
            <person name="Ritari J."/>
            <person name="Douillard F.P."/>
            <person name="Paul Ross R."/>
            <person name="Yang R."/>
            <person name="Briner A.E."/>
            <person name="Felis G.E."/>
            <person name="de Vos W.M."/>
            <person name="Barrangou R."/>
            <person name="Klaenhammer T.R."/>
            <person name="Caufield P.W."/>
            <person name="Cui Y."/>
            <person name="Zhang H."/>
            <person name="O'Toole P.W."/>
        </authorList>
    </citation>
    <scope>NUCLEOTIDE SEQUENCE [LARGE SCALE GENOMIC DNA]</scope>
    <source>
        <strain evidence="2 3">DSM 20634</strain>
    </source>
</reference>
<comment type="caution">
    <text evidence="2">The sequence shown here is derived from an EMBL/GenBank/DDBJ whole genome shotgun (WGS) entry which is preliminary data.</text>
</comment>
<evidence type="ECO:0000256" key="1">
    <source>
        <dbReference type="SAM" id="Phobius"/>
    </source>
</evidence>
<dbReference type="PATRIC" id="fig|1423813.3.peg.954"/>
<dbReference type="EMBL" id="AYYY01000070">
    <property type="protein sequence ID" value="KRM60293.1"/>
    <property type="molecule type" value="Genomic_DNA"/>
</dbReference>
<feature type="transmembrane region" description="Helical" evidence="1">
    <location>
        <begin position="150"/>
        <end position="171"/>
    </location>
</feature>
<dbReference type="OrthoDB" id="2289754at2"/>
<accession>A0A0R2A148</accession>
<dbReference type="STRING" id="1423813.FC26_GL000929"/>
<gene>
    <name evidence="2" type="ORF">FC26_GL000929</name>
</gene>
<feature type="transmembrane region" description="Helical" evidence="1">
    <location>
        <begin position="97"/>
        <end position="113"/>
    </location>
</feature>
<keyword evidence="1" id="KW-0472">Membrane</keyword>
<dbReference type="AlphaFoldDB" id="A0A0R2A148"/>